<proteinExistence type="predicted"/>
<dbReference type="PANTHER" id="PTHR46796:SF6">
    <property type="entry name" value="ARAC SUBFAMILY"/>
    <property type="match status" value="1"/>
</dbReference>
<dbReference type="InterPro" id="IPR009057">
    <property type="entry name" value="Homeodomain-like_sf"/>
</dbReference>
<keyword evidence="6" id="KW-1185">Reference proteome</keyword>
<dbReference type="Gene3D" id="1.10.10.60">
    <property type="entry name" value="Homeodomain-like"/>
    <property type="match status" value="1"/>
</dbReference>
<dbReference type="EMBL" id="JAVDPY010000010">
    <property type="protein sequence ID" value="MDR6336122.1"/>
    <property type="molecule type" value="Genomic_DNA"/>
</dbReference>
<dbReference type="Pfam" id="PF12833">
    <property type="entry name" value="HTH_18"/>
    <property type="match status" value="1"/>
</dbReference>
<evidence type="ECO:0000256" key="2">
    <source>
        <dbReference type="ARBA" id="ARBA00023125"/>
    </source>
</evidence>
<evidence type="ECO:0000256" key="1">
    <source>
        <dbReference type="ARBA" id="ARBA00023015"/>
    </source>
</evidence>
<comment type="caution">
    <text evidence="5">The sequence shown here is derived from an EMBL/GenBank/DDBJ whole genome shotgun (WGS) entry which is preliminary data.</text>
</comment>
<evidence type="ECO:0000313" key="5">
    <source>
        <dbReference type="EMBL" id="MDR6336122.1"/>
    </source>
</evidence>
<dbReference type="InterPro" id="IPR020449">
    <property type="entry name" value="Tscrpt_reg_AraC-type_HTH"/>
</dbReference>
<dbReference type="SUPFAM" id="SSF46689">
    <property type="entry name" value="Homeodomain-like"/>
    <property type="match status" value="1"/>
</dbReference>
<name>A0ABU1KNC2_XANFL</name>
<evidence type="ECO:0000259" key="4">
    <source>
        <dbReference type="PROSITE" id="PS01124"/>
    </source>
</evidence>
<dbReference type="InterPro" id="IPR050204">
    <property type="entry name" value="AraC_XylS_family_regulators"/>
</dbReference>
<reference evidence="5 6" key="1">
    <citation type="submission" date="2023-07" db="EMBL/GenBank/DDBJ databases">
        <title>Genomic Encyclopedia of Type Strains, Phase IV (KMG-IV): sequencing the most valuable type-strain genomes for metagenomic binning, comparative biology and taxonomic classification.</title>
        <authorList>
            <person name="Goeker M."/>
        </authorList>
    </citation>
    <scope>NUCLEOTIDE SEQUENCE [LARGE SCALE GENOMIC DNA]</scope>
    <source>
        <strain evidence="5 6">DSM 338</strain>
    </source>
</reference>
<accession>A0ABU1KNC2</accession>
<dbReference type="RefSeq" id="WP_281809568.1">
    <property type="nucleotide sequence ID" value="NZ_BSDO01000009.1"/>
</dbReference>
<dbReference type="PRINTS" id="PR00032">
    <property type="entry name" value="HTHARAC"/>
</dbReference>
<dbReference type="InterPro" id="IPR018060">
    <property type="entry name" value="HTH_AraC"/>
</dbReference>
<evidence type="ECO:0000313" key="6">
    <source>
        <dbReference type="Proteomes" id="UP001245370"/>
    </source>
</evidence>
<dbReference type="Proteomes" id="UP001245370">
    <property type="component" value="Unassembled WGS sequence"/>
</dbReference>
<dbReference type="PROSITE" id="PS01124">
    <property type="entry name" value="HTH_ARAC_FAMILY_2"/>
    <property type="match status" value="1"/>
</dbReference>
<dbReference type="PANTHER" id="PTHR46796">
    <property type="entry name" value="HTH-TYPE TRANSCRIPTIONAL ACTIVATOR RHAS-RELATED"/>
    <property type="match status" value="1"/>
</dbReference>
<sequence length="325" mass="34245">MEGFQKISQTQYLSIHDCSASDSQSHRALLQGSDAPVPKVKAVNKRLTVRQTLLPNVAIICAEAPQLGALRMTALELPLTLAGRASESSTIALDQGAAQPIPANVPFLATVRRGADIRFPAGSVILVAAPDRTPGAGAAAAGGSALSTTPDASVELLITQAQYIVGRELPPALARACEAGLLALLSVAREDELGGQPGGDHLFRDILADIAANCRQQDYGVAQVAQRYKLNVRTLQKMFQKHGTTLREHITAARLKYAGAALLDPANAAKKVSDIAFEAGFNDIATFNRLFRRTFGRAPSAFRTEANQAAAGVARAEEADVSQTG</sequence>
<gene>
    <name evidence="5" type="ORF">GGQ86_004620</name>
</gene>
<keyword evidence="3" id="KW-0804">Transcription</keyword>
<evidence type="ECO:0000256" key="3">
    <source>
        <dbReference type="ARBA" id="ARBA00023163"/>
    </source>
</evidence>
<organism evidence="5 6">
    <name type="scientific">Xanthobacter flavus</name>
    <dbReference type="NCBI Taxonomy" id="281"/>
    <lineage>
        <taxon>Bacteria</taxon>
        <taxon>Pseudomonadati</taxon>
        <taxon>Pseudomonadota</taxon>
        <taxon>Alphaproteobacteria</taxon>
        <taxon>Hyphomicrobiales</taxon>
        <taxon>Xanthobacteraceae</taxon>
        <taxon>Xanthobacter</taxon>
    </lineage>
</organism>
<keyword evidence="1" id="KW-0805">Transcription regulation</keyword>
<dbReference type="GeneID" id="95765296"/>
<keyword evidence="2" id="KW-0238">DNA-binding</keyword>
<protein>
    <submittedName>
        <fullName evidence="5">AraC-like DNA-binding protein</fullName>
    </submittedName>
</protein>
<dbReference type="SMART" id="SM00342">
    <property type="entry name" value="HTH_ARAC"/>
    <property type="match status" value="1"/>
</dbReference>
<feature type="domain" description="HTH araC/xylS-type" evidence="4">
    <location>
        <begin position="204"/>
        <end position="305"/>
    </location>
</feature>